<accession>A0A8J3FI27</accession>
<feature type="chain" id="PRO_5035166710" description="C-type lectin domain-containing protein" evidence="1">
    <location>
        <begin position="25"/>
        <end position="1103"/>
    </location>
</feature>
<dbReference type="AlphaFoldDB" id="A0A8J3FI27"/>
<protein>
    <recommendedName>
        <fullName evidence="2">C-type lectin domain-containing protein</fullName>
    </recommendedName>
</protein>
<evidence type="ECO:0000313" key="4">
    <source>
        <dbReference type="Proteomes" id="UP000612329"/>
    </source>
</evidence>
<reference evidence="3" key="1">
    <citation type="journal article" date="2014" name="Int. J. Syst. Evol. Microbiol.">
        <title>Complete genome sequence of Corynebacterium casei LMG S-19264T (=DSM 44701T), isolated from a smear-ripened cheese.</title>
        <authorList>
            <consortium name="US DOE Joint Genome Institute (JGI-PGF)"/>
            <person name="Walter F."/>
            <person name="Albersmeier A."/>
            <person name="Kalinowski J."/>
            <person name="Ruckert C."/>
        </authorList>
    </citation>
    <scope>NUCLEOTIDE SEQUENCE</scope>
    <source>
        <strain evidence="3">JCM 12862</strain>
    </source>
</reference>
<dbReference type="InterPro" id="IPR001304">
    <property type="entry name" value="C-type_lectin-like"/>
</dbReference>
<evidence type="ECO:0000313" key="3">
    <source>
        <dbReference type="EMBL" id="GGK16968.1"/>
    </source>
</evidence>
<reference evidence="3" key="2">
    <citation type="submission" date="2020-09" db="EMBL/GenBank/DDBJ databases">
        <authorList>
            <person name="Sun Q."/>
            <person name="Ohkuma M."/>
        </authorList>
    </citation>
    <scope>NUCLEOTIDE SEQUENCE</scope>
    <source>
        <strain evidence="3">JCM 12862</strain>
    </source>
</reference>
<dbReference type="Gene3D" id="3.10.100.10">
    <property type="entry name" value="Mannose-Binding Protein A, subunit A"/>
    <property type="match status" value="1"/>
</dbReference>
<dbReference type="Pfam" id="PF19081">
    <property type="entry name" value="Ig_7"/>
    <property type="match status" value="3"/>
</dbReference>
<evidence type="ECO:0000256" key="1">
    <source>
        <dbReference type="SAM" id="SignalP"/>
    </source>
</evidence>
<dbReference type="Pfam" id="PF13585">
    <property type="entry name" value="CHU_C"/>
    <property type="match status" value="1"/>
</dbReference>
<comment type="caution">
    <text evidence="3">The sequence shown here is derived from an EMBL/GenBank/DDBJ whole genome shotgun (WGS) entry which is preliminary data.</text>
</comment>
<dbReference type="InterPro" id="IPR034007">
    <property type="entry name" value="CTLD_bac"/>
</dbReference>
<dbReference type="NCBIfam" id="TIGR04131">
    <property type="entry name" value="Bac_Flav_CTERM"/>
    <property type="match status" value="1"/>
</dbReference>
<dbReference type="InterPro" id="IPR026341">
    <property type="entry name" value="T9SS_type_B"/>
</dbReference>
<dbReference type="RefSeq" id="WP_188650487.1">
    <property type="nucleotide sequence ID" value="NZ_BMNR01000002.1"/>
</dbReference>
<dbReference type="EMBL" id="BMNR01000002">
    <property type="protein sequence ID" value="GGK16968.1"/>
    <property type="molecule type" value="Genomic_DNA"/>
</dbReference>
<feature type="domain" description="C-type lectin" evidence="2">
    <location>
        <begin position="149"/>
        <end position="277"/>
    </location>
</feature>
<feature type="signal peptide" evidence="1">
    <location>
        <begin position="1"/>
        <end position="24"/>
    </location>
</feature>
<organism evidence="3 4">
    <name type="scientific">Yeosuana aromativorans</name>
    <dbReference type="NCBI Taxonomy" id="288019"/>
    <lineage>
        <taxon>Bacteria</taxon>
        <taxon>Pseudomonadati</taxon>
        <taxon>Bacteroidota</taxon>
        <taxon>Flavobacteriia</taxon>
        <taxon>Flavobacteriales</taxon>
        <taxon>Flavobacteriaceae</taxon>
        <taxon>Yeosuana</taxon>
    </lineage>
</organism>
<dbReference type="Proteomes" id="UP000612329">
    <property type="component" value="Unassembled WGS sequence"/>
</dbReference>
<evidence type="ECO:0000259" key="2">
    <source>
        <dbReference type="PROSITE" id="PS50041"/>
    </source>
</evidence>
<gene>
    <name evidence="3" type="ORF">GCM10007962_09040</name>
</gene>
<dbReference type="PROSITE" id="PS50041">
    <property type="entry name" value="C_TYPE_LECTIN_2"/>
    <property type="match status" value="1"/>
</dbReference>
<dbReference type="InterPro" id="IPR016186">
    <property type="entry name" value="C-type_lectin-like/link_sf"/>
</dbReference>
<dbReference type="InterPro" id="IPR016187">
    <property type="entry name" value="CTDL_fold"/>
</dbReference>
<keyword evidence="1" id="KW-0732">Signal</keyword>
<proteinExistence type="predicted"/>
<dbReference type="SUPFAM" id="SSF56436">
    <property type="entry name" value="C-type lectin-like"/>
    <property type="match status" value="1"/>
</dbReference>
<dbReference type="CDD" id="cd03603">
    <property type="entry name" value="CLECT_VCBS"/>
    <property type="match status" value="1"/>
</dbReference>
<name>A0A8J3FI27_9FLAO</name>
<dbReference type="InterPro" id="IPR044023">
    <property type="entry name" value="Ig_7"/>
</dbReference>
<sequence length="1103" mass="118941">MLGKKFIFLTLIIAGLILCNNTKAQTSNEPPVLTATGNKMYCPLSQINVVTDFDIVDPDDTSIAAVYIQISTGYDLGYDVLTLTGNHPNITTSWSSIEGKLTLKGLGGAQAQYVDLIAAVKDVIFKSTNPNPTDKSFSFTIGDANYLPTTGHYYQYVPALGITWTAAKAAAEIRTYFGLQGYLATITSPEEAQLSGEQAAGAGWIGGSDAQTEGTWKWVTGPENGDIFWIGTGTNGYAPNNAFSFWNTNNFEPNQAGDEDYAHVTAPGVGIPGSWNDLSNTGATSGDYQPKGYIVEYGGMPGDPVLNISASTQIYVNTIDDYTDATRCGPGSVTLQATSLYGTVLWFDAPTGGNQVGSGSSYITPNLKSTTTYYALPSANGCTDGYRTPVVATINTIPTILSITENLVCESGSATLSATASAGVVNWYDSLTGGNLVSTGNSFTTPSLTNTTTYYVDATSNGCTTASKTAVTLTVQKTPIPSTANATQRFCDIDNATVADLQITGSNVLWYDLASGGTPLNQTDQLVTATYYASQTINTCESPIRLPVNVIIDETVVPLNASEIPVLEECDDILDGDDTNGFTTFDLTSNETVLLNGMAATDFSFEYFTDAAYSDPISNPSAFINTVQNGQTIYVRIVNNSHNACYTDTQMDIKVNELPVIQSSIVFKNCDEDGVPDGFTDYNLDEANDVLSNNNSAGLTFSYYATYSNADAGINAISSIYNNASGNTVFARVENVNGCYRIATVNLQVSTTKIPNGFVEELDTCDDDDTIDGFHEFDLTQASNAFISLFPLGQNLSVHYFRNLSDAQLEQNEILNQSAYINETSFSQILYVRVESDDNGTCFGLGPHLLLTVHPRPEFEVDNSAIYCLDNNPITLTTFNPNGSYTYEWEDDNGQIVSDLPYAEVVSGGNYTVVATSGFGCESFPVSFTVVESAIANIGLDDVTIVELSNNNSITINNDNNNLGIGDYEFALDNINGPYQDQPYFDRVGAGSHMIYVKDKNLCGIAELQVFILGFPKFFTPNNDGSNDTWQIKGLGSDYANTSVVSIYDRYGKLIKQLNAKNGAWDGTFNGQKLAASDYWFVAQLVKMTGEVRLFRGHFSLVR</sequence>
<keyword evidence="4" id="KW-1185">Reference proteome</keyword>